<dbReference type="AlphaFoldDB" id="A0A433RW33"/>
<dbReference type="OrthoDB" id="153047at2"/>
<reference evidence="6 7" key="1">
    <citation type="submission" date="2014-11" db="EMBL/GenBank/DDBJ databases">
        <title>Genome sequence and analysis of novel Kurthia sp.</title>
        <authorList>
            <person name="Lawson J.N."/>
            <person name="Gonzalez J.E."/>
            <person name="Rinauldi L."/>
            <person name="Xuan Z."/>
            <person name="Firman A."/>
            <person name="Shaddox L."/>
            <person name="Trudeau A."/>
            <person name="Shah S."/>
            <person name="Reiman D."/>
        </authorList>
    </citation>
    <scope>NUCLEOTIDE SEQUENCE [LARGE SCALE GENOMIC DNA]</scope>
    <source>
        <strain evidence="6 7">3B1D</strain>
    </source>
</reference>
<protein>
    <submittedName>
        <fullName evidence="6">TetR family transcriptional regulator</fullName>
    </submittedName>
</protein>
<gene>
    <name evidence="6" type="ORF">QI30_05630</name>
</gene>
<dbReference type="EMBL" id="JTFC01000024">
    <property type="protein sequence ID" value="RUS57478.1"/>
    <property type="molecule type" value="Genomic_DNA"/>
</dbReference>
<feature type="domain" description="HTH tetR-type" evidence="5">
    <location>
        <begin position="6"/>
        <end position="66"/>
    </location>
</feature>
<dbReference type="PANTHER" id="PTHR30055:SF234">
    <property type="entry name" value="HTH-TYPE TRANSCRIPTIONAL REGULATOR BETI"/>
    <property type="match status" value="1"/>
</dbReference>
<evidence type="ECO:0000256" key="1">
    <source>
        <dbReference type="ARBA" id="ARBA00023015"/>
    </source>
</evidence>
<dbReference type="PRINTS" id="PR00455">
    <property type="entry name" value="HTHTETR"/>
</dbReference>
<keyword evidence="2 4" id="KW-0238">DNA-binding</keyword>
<keyword evidence="3" id="KW-0804">Transcription</keyword>
<keyword evidence="1" id="KW-0805">Transcription regulation</keyword>
<feature type="DNA-binding region" description="H-T-H motif" evidence="4">
    <location>
        <begin position="29"/>
        <end position="48"/>
    </location>
</feature>
<evidence type="ECO:0000256" key="2">
    <source>
        <dbReference type="ARBA" id="ARBA00023125"/>
    </source>
</evidence>
<evidence type="ECO:0000256" key="4">
    <source>
        <dbReference type="PROSITE-ProRule" id="PRU00335"/>
    </source>
</evidence>
<dbReference type="GO" id="GO:0003700">
    <property type="term" value="F:DNA-binding transcription factor activity"/>
    <property type="evidence" value="ECO:0007669"/>
    <property type="project" value="TreeGrafter"/>
</dbReference>
<dbReference type="SUPFAM" id="SSF46689">
    <property type="entry name" value="Homeodomain-like"/>
    <property type="match status" value="1"/>
</dbReference>
<accession>A0A433RW33</accession>
<dbReference type="PROSITE" id="PS50977">
    <property type="entry name" value="HTH_TETR_2"/>
    <property type="match status" value="1"/>
</dbReference>
<dbReference type="Pfam" id="PF00440">
    <property type="entry name" value="TetR_N"/>
    <property type="match status" value="1"/>
</dbReference>
<organism evidence="6 7">
    <name type="scientific">Candidatus Kurthia intestinigallinarum</name>
    <dbReference type="NCBI Taxonomy" id="1562256"/>
    <lineage>
        <taxon>Bacteria</taxon>
        <taxon>Bacillati</taxon>
        <taxon>Bacillota</taxon>
        <taxon>Bacilli</taxon>
        <taxon>Bacillales</taxon>
        <taxon>Caryophanaceae</taxon>
        <taxon>Kurthia</taxon>
    </lineage>
</organism>
<sequence>MGRDKKFSTHDLWQATHELIVETGYQGFTMSLLAAKLHVSRAAIYKHYPNKEELLIDFMVEKMRYSVTLLSEIDFTQSFEHQLRDLLERMFQLKDLHQILGMASTIEDVSPVITEKKQVLSAMHHELYTPLNQLITKGKEQGFIDPARNNFLLLGFIFQTIDIPNHAGLPLDTFIAEIQALILHGISNK</sequence>
<name>A0A433RW33_9BACL</name>
<evidence type="ECO:0000313" key="6">
    <source>
        <dbReference type="EMBL" id="RUS57478.1"/>
    </source>
</evidence>
<dbReference type="Proteomes" id="UP000288623">
    <property type="component" value="Unassembled WGS sequence"/>
</dbReference>
<dbReference type="InterPro" id="IPR009057">
    <property type="entry name" value="Homeodomain-like_sf"/>
</dbReference>
<evidence type="ECO:0000313" key="7">
    <source>
        <dbReference type="Proteomes" id="UP000288623"/>
    </source>
</evidence>
<dbReference type="RefSeq" id="WP_126989960.1">
    <property type="nucleotide sequence ID" value="NZ_JTFC01000024.1"/>
</dbReference>
<dbReference type="InterPro" id="IPR050109">
    <property type="entry name" value="HTH-type_TetR-like_transc_reg"/>
</dbReference>
<proteinExistence type="predicted"/>
<comment type="caution">
    <text evidence="6">The sequence shown here is derived from an EMBL/GenBank/DDBJ whole genome shotgun (WGS) entry which is preliminary data.</text>
</comment>
<evidence type="ECO:0000259" key="5">
    <source>
        <dbReference type="PROSITE" id="PS50977"/>
    </source>
</evidence>
<dbReference type="InterPro" id="IPR001647">
    <property type="entry name" value="HTH_TetR"/>
</dbReference>
<dbReference type="PANTHER" id="PTHR30055">
    <property type="entry name" value="HTH-TYPE TRANSCRIPTIONAL REGULATOR RUTR"/>
    <property type="match status" value="1"/>
</dbReference>
<dbReference type="Gene3D" id="1.10.357.10">
    <property type="entry name" value="Tetracycline Repressor, domain 2"/>
    <property type="match status" value="1"/>
</dbReference>
<keyword evidence="7" id="KW-1185">Reference proteome</keyword>
<dbReference type="GO" id="GO:0000976">
    <property type="term" value="F:transcription cis-regulatory region binding"/>
    <property type="evidence" value="ECO:0007669"/>
    <property type="project" value="TreeGrafter"/>
</dbReference>
<evidence type="ECO:0000256" key="3">
    <source>
        <dbReference type="ARBA" id="ARBA00023163"/>
    </source>
</evidence>